<sequence>MRRPVARGPRFTRVGVWAVLAAGPLALAVAVAVPRTTVAQAAPTPKAAAAQQAAVADPAGMAEMFVDLWLRADASMPDSPEAAAVRALVADADLPQRPRAEKQAPATSRVTAVRTSRTPAGWTVVVAAISEQSVEGAPLVRYFAVAGTGGKDGGALRVTGAPGEVAAPETAPAEEETFNQPVPSTGVLVGSLGEFVRAYLGGGQGAGVERYLSPGVRIAAPQAAAYERVDVEDVAADSRGALADGAQADGARARVRLRVTGVDRAGVRWPLVYRLEVTARAGRWEISALDAATAAPPPTSPKSSPSASATVASPAPVVSGGAR</sequence>
<evidence type="ECO:0000313" key="2">
    <source>
        <dbReference type="EMBL" id="WUO44419.1"/>
    </source>
</evidence>
<name>A0ABZ1RD06_9ACTN</name>
<feature type="region of interest" description="Disordered" evidence="1">
    <location>
        <begin position="291"/>
        <end position="323"/>
    </location>
</feature>
<dbReference type="EMBL" id="CP108057">
    <property type="protein sequence ID" value="WUO44419.1"/>
    <property type="molecule type" value="Genomic_DNA"/>
</dbReference>
<dbReference type="RefSeq" id="WP_328774863.1">
    <property type="nucleotide sequence ID" value="NZ_CP108057.1"/>
</dbReference>
<accession>A0ABZ1RD06</accession>
<keyword evidence="3" id="KW-1185">Reference proteome</keyword>
<reference evidence="2" key="1">
    <citation type="submission" date="2022-10" db="EMBL/GenBank/DDBJ databases">
        <title>The complete genomes of actinobacterial strains from the NBC collection.</title>
        <authorList>
            <person name="Joergensen T.S."/>
            <person name="Alvarez Arevalo M."/>
            <person name="Sterndorff E.B."/>
            <person name="Faurdal D."/>
            <person name="Vuksanovic O."/>
            <person name="Mourched A.-S."/>
            <person name="Charusanti P."/>
            <person name="Shaw S."/>
            <person name="Blin K."/>
            <person name="Weber T."/>
        </authorList>
    </citation>
    <scope>NUCLEOTIDE SEQUENCE</scope>
    <source>
        <strain evidence="2">NBC_00283</strain>
    </source>
</reference>
<dbReference type="Proteomes" id="UP001432075">
    <property type="component" value="Chromosome"/>
</dbReference>
<proteinExistence type="predicted"/>
<evidence type="ECO:0000256" key="1">
    <source>
        <dbReference type="SAM" id="MobiDB-lite"/>
    </source>
</evidence>
<evidence type="ECO:0000313" key="3">
    <source>
        <dbReference type="Proteomes" id="UP001432075"/>
    </source>
</evidence>
<protein>
    <submittedName>
        <fullName evidence="2">Conjugal transfer protein</fullName>
    </submittedName>
</protein>
<organism evidence="2 3">
    <name type="scientific">Streptomyces goshikiensis</name>
    <dbReference type="NCBI Taxonomy" id="1942"/>
    <lineage>
        <taxon>Bacteria</taxon>
        <taxon>Bacillati</taxon>
        <taxon>Actinomycetota</taxon>
        <taxon>Actinomycetes</taxon>
        <taxon>Kitasatosporales</taxon>
        <taxon>Streptomycetaceae</taxon>
        <taxon>Streptomyces</taxon>
    </lineage>
</organism>
<gene>
    <name evidence="2" type="ORF">OHU17_00525</name>
</gene>
<feature type="compositionally biased region" description="Low complexity" evidence="1">
    <location>
        <begin position="301"/>
        <end position="323"/>
    </location>
</feature>